<sequence>MKPQHIYIELSGTSREIGLKYGREAKEMIHRNLAFYRTFFKEYARMEWIEAKQLAQSFIFLIQNSAPDLLDEMHAVAEGAGVSFEDILTLNCRSEVIFARPDGCSFVGFLSEHGKDGHVYMGQTWDWLIPAVENVCVLKIQKEGKPDQLIAVEAGMIGGKGLNSHGIGVCLNALSVGKGKIGMPLPVLYRMILNTNKASDAIEAVAQCDRAGAGNFDIGTASDYLFALEYTPDNFDVIMSEGEPLCHTNHYLSPLFAAQDTFKRDLTDTFMRYNTLRREVKKVNYPVDEKTLFGILSSHQNFPDSVCSHEDPRDPKYKRFCTIYGIVMDLTARRIWITDGRPCEGKIATYALTKEV</sequence>
<dbReference type="NCBIfam" id="NF040521">
    <property type="entry name" value="C45_proenzyme"/>
    <property type="match status" value="1"/>
</dbReference>
<dbReference type="Proteomes" id="UP000472580">
    <property type="component" value="Unassembled WGS sequence"/>
</dbReference>
<dbReference type="OrthoDB" id="2910336at2"/>
<dbReference type="AlphaFoldDB" id="A0A6L6YG79"/>
<reference evidence="2 3" key="1">
    <citation type="submission" date="2019-12" db="EMBL/GenBank/DDBJ databases">
        <title>Microbes associate with the intestines of laboratory mice.</title>
        <authorList>
            <person name="Navarre W."/>
            <person name="Wong E."/>
        </authorList>
    </citation>
    <scope>NUCLEOTIDE SEQUENCE [LARGE SCALE GENOMIC DNA]</scope>
    <source>
        <strain evidence="2 3">NM82_D38</strain>
    </source>
</reference>
<name>A0A6L6YG79_9BURK</name>
<dbReference type="PANTHER" id="PTHR34180:SF1">
    <property type="entry name" value="BETA-ALANYL-DOPAMINE_CARCININE HYDROLASE"/>
    <property type="match status" value="1"/>
</dbReference>
<comment type="caution">
    <text evidence="2">The sequence shown here is derived from an EMBL/GenBank/DDBJ whole genome shotgun (WGS) entry which is preliminary data.</text>
</comment>
<dbReference type="EMBL" id="WSRP01000015">
    <property type="protein sequence ID" value="MVX56735.1"/>
    <property type="molecule type" value="Genomic_DNA"/>
</dbReference>
<proteinExistence type="predicted"/>
<accession>A0A6L6YG79</accession>
<protein>
    <submittedName>
        <fullName evidence="2">Acyl-CoA--6-aminopenicillanic acid acyl-transferase</fullName>
    </submittedName>
</protein>
<keyword evidence="3" id="KW-1185">Reference proteome</keyword>
<gene>
    <name evidence="2" type="ORF">E5987_05870</name>
</gene>
<organism evidence="2 3">
    <name type="scientific">Parasutterella muris</name>
    <dbReference type="NCBI Taxonomy" id="2565572"/>
    <lineage>
        <taxon>Bacteria</taxon>
        <taxon>Pseudomonadati</taxon>
        <taxon>Pseudomonadota</taxon>
        <taxon>Betaproteobacteria</taxon>
        <taxon>Burkholderiales</taxon>
        <taxon>Sutterellaceae</taxon>
        <taxon>Parasutterella</taxon>
    </lineage>
</organism>
<evidence type="ECO:0000313" key="2">
    <source>
        <dbReference type="EMBL" id="MVX56735.1"/>
    </source>
</evidence>
<dbReference type="InterPro" id="IPR047794">
    <property type="entry name" value="C45_proenzyme-like"/>
</dbReference>
<dbReference type="InterPro" id="IPR005079">
    <property type="entry name" value="Peptidase_C45_hydrolase"/>
</dbReference>
<dbReference type="PANTHER" id="PTHR34180">
    <property type="entry name" value="PEPTIDASE C45"/>
    <property type="match status" value="1"/>
</dbReference>
<dbReference type="RefSeq" id="WP_160335166.1">
    <property type="nucleotide sequence ID" value="NZ_WSRP01000015.1"/>
</dbReference>
<dbReference type="Gene3D" id="3.60.60.10">
    <property type="entry name" value="Penicillin V Acylase, Chain A"/>
    <property type="match status" value="1"/>
</dbReference>
<dbReference type="InterPro" id="IPR047801">
    <property type="entry name" value="Peptidase_C45"/>
</dbReference>
<feature type="domain" description="Peptidase C45 hydrolase" evidence="1">
    <location>
        <begin position="115"/>
        <end position="342"/>
    </location>
</feature>
<dbReference type="Pfam" id="PF03417">
    <property type="entry name" value="AAT"/>
    <property type="match status" value="1"/>
</dbReference>
<dbReference type="GO" id="GO:0016740">
    <property type="term" value="F:transferase activity"/>
    <property type="evidence" value="ECO:0007669"/>
    <property type="project" value="UniProtKB-KW"/>
</dbReference>
<evidence type="ECO:0000313" key="3">
    <source>
        <dbReference type="Proteomes" id="UP000472580"/>
    </source>
</evidence>
<keyword evidence="2" id="KW-0808">Transferase</keyword>
<evidence type="ECO:0000259" key="1">
    <source>
        <dbReference type="Pfam" id="PF03417"/>
    </source>
</evidence>
<dbReference type="Gene3D" id="1.10.10.2120">
    <property type="match status" value="1"/>
</dbReference>